<proteinExistence type="predicted"/>
<evidence type="ECO:0000313" key="3">
    <source>
        <dbReference type="Proteomes" id="UP000001880"/>
    </source>
</evidence>
<dbReference type="KEGG" id="hoh:Hoch_0197"/>
<dbReference type="EMBL" id="CP001804">
    <property type="protein sequence ID" value="ACY12838.1"/>
    <property type="molecule type" value="Genomic_DNA"/>
</dbReference>
<organism evidence="2 3">
    <name type="scientific">Haliangium ochraceum (strain DSM 14365 / JCM 11303 / SMP-2)</name>
    <dbReference type="NCBI Taxonomy" id="502025"/>
    <lineage>
        <taxon>Bacteria</taxon>
        <taxon>Pseudomonadati</taxon>
        <taxon>Myxococcota</taxon>
        <taxon>Polyangia</taxon>
        <taxon>Haliangiales</taxon>
        <taxon>Kofleriaceae</taxon>
        <taxon>Haliangium</taxon>
    </lineage>
</organism>
<dbReference type="RefSeq" id="WP_012825465.1">
    <property type="nucleotide sequence ID" value="NC_013440.1"/>
</dbReference>
<name>D0LHH6_HALO1</name>
<dbReference type="Gene3D" id="1.25.40.10">
    <property type="entry name" value="Tetratricopeptide repeat domain"/>
    <property type="match status" value="1"/>
</dbReference>
<dbReference type="AlphaFoldDB" id="D0LHH6"/>
<reference evidence="2 3" key="1">
    <citation type="journal article" date="2010" name="Stand. Genomic Sci.">
        <title>Complete genome sequence of Haliangium ochraceum type strain (SMP-2).</title>
        <authorList>
            <consortium name="US DOE Joint Genome Institute (JGI-PGF)"/>
            <person name="Ivanova N."/>
            <person name="Daum C."/>
            <person name="Lang E."/>
            <person name="Abt B."/>
            <person name="Kopitz M."/>
            <person name="Saunders E."/>
            <person name="Lapidus A."/>
            <person name="Lucas S."/>
            <person name="Glavina Del Rio T."/>
            <person name="Nolan M."/>
            <person name="Tice H."/>
            <person name="Copeland A."/>
            <person name="Cheng J.F."/>
            <person name="Chen F."/>
            <person name="Bruce D."/>
            <person name="Goodwin L."/>
            <person name="Pitluck S."/>
            <person name="Mavromatis K."/>
            <person name="Pati A."/>
            <person name="Mikhailova N."/>
            <person name="Chen A."/>
            <person name="Palaniappan K."/>
            <person name="Land M."/>
            <person name="Hauser L."/>
            <person name="Chang Y.J."/>
            <person name="Jeffries C.D."/>
            <person name="Detter J.C."/>
            <person name="Brettin T."/>
            <person name="Rohde M."/>
            <person name="Goker M."/>
            <person name="Bristow J."/>
            <person name="Markowitz V."/>
            <person name="Eisen J.A."/>
            <person name="Hugenholtz P."/>
            <person name="Kyrpides N.C."/>
            <person name="Klenk H.P."/>
        </authorList>
    </citation>
    <scope>NUCLEOTIDE SEQUENCE [LARGE SCALE GENOMIC DNA]</scope>
    <source>
        <strain evidence="3">DSM 14365 / CIP 107738 / JCM 11303 / AJ 13395 / SMP-2</strain>
    </source>
</reference>
<dbReference type="Proteomes" id="UP000001880">
    <property type="component" value="Chromosome"/>
</dbReference>
<keyword evidence="3" id="KW-1185">Reference proteome</keyword>
<dbReference type="HOGENOM" id="CLU_1064639_0_0_7"/>
<evidence type="ECO:0000313" key="2">
    <source>
        <dbReference type="EMBL" id="ACY12838.1"/>
    </source>
</evidence>
<accession>D0LHH6</accession>
<evidence type="ECO:0000256" key="1">
    <source>
        <dbReference type="SAM" id="MobiDB-lite"/>
    </source>
</evidence>
<dbReference type="STRING" id="502025.Hoch_0197"/>
<protein>
    <submittedName>
        <fullName evidence="2">Uncharacterized protein</fullName>
    </submittedName>
</protein>
<dbReference type="InterPro" id="IPR011990">
    <property type="entry name" value="TPR-like_helical_dom_sf"/>
</dbReference>
<feature type="region of interest" description="Disordered" evidence="1">
    <location>
        <begin position="1"/>
        <end position="20"/>
    </location>
</feature>
<gene>
    <name evidence="2" type="ordered locus">Hoch_0197</name>
</gene>
<feature type="compositionally biased region" description="Pro residues" evidence="1">
    <location>
        <begin position="1"/>
        <end position="12"/>
    </location>
</feature>
<sequence length="261" mass="27182">MTPPPPPFPPPPPRDDSEPAAATALWEAAARCYLQADEREAASACLERAGRDSEAAVLYEGMARWRDAARCHRRLGAHAAAARCLEAAEDWDEAAASHERAGQWVRAAWLRVHALGWHLGARATLAAAAAALAAGDGDGDDSDSGSDSDDGDALGAALVEARCAAAAGSRRDAARLLDLALREFAAPSASAARCRLRDWAVAVADDIARPDLGARAHVRLGRGSGADLRAWDAWSLRVLGEHAPYPGARTDGADSADGAGD</sequence>